<dbReference type="EMBL" id="RIAS01000002">
    <property type="protein sequence ID" value="KAA8783420.1"/>
    <property type="molecule type" value="Genomic_DNA"/>
</dbReference>
<dbReference type="AlphaFoldDB" id="A0A5M9WP91"/>
<evidence type="ECO:0000259" key="4">
    <source>
        <dbReference type="PROSITE" id="PS51071"/>
    </source>
</evidence>
<dbReference type="SUPFAM" id="SSF53697">
    <property type="entry name" value="SIS domain"/>
    <property type="match status" value="1"/>
</dbReference>
<dbReference type="Pfam" id="PF01418">
    <property type="entry name" value="HTH_6"/>
    <property type="match status" value="1"/>
</dbReference>
<gene>
    <name evidence="6" type="ORF">EC604_06105</name>
</gene>
<dbReference type="Proteomes" id="UP000323664">
    <property type="component" value="Unassembled WGS sequence"/>
</dbReference>
<dbReference type="OrthoDB" id="3684496at2"/>
<dbReference type="SUPFAM" id="SSF46689">
    <property type="entry name" value="Homeodomain-like"/>
    <property type="match status" value="1"/>
</dbReference>
<dbReference type="PANTHER" id="PTHR30514:SF1">
    <property type="entry name" value="HTH-TYPE TRANSCRIPTIONAL REGULATOR HEXR-RELATED"/>
    <property type="match status" value="1"/>
</dbReference>
<comment type="caution">
    <text evidence="6">The sequence shown here is derived from an EMBL/GenBank/DDBJ whole genome shotgun (WGS) entry which is preliminary data.</text>
</comment>
<organism evidence="6 7">
    <name type="scientific">Paenibacillus amylolyticus</name>
    <dbReference type="NCBI Taxonomy" id="1451"/>
    <lineage>
        <taxon>Bacteria</taxon>
        <taxon>Bacillati</taxon>
        <taxon>Bacillota</taxon>
        <taxon>Bacilli</taxon>
        <taxon>Bacillales</taxon>
        <taxon>Paenibacillaceae</taxon>
        <taxon>Paenibacillus</taxon>
    </lineage>
</organism>
<dbReference type="InterPro" id="IPR035472">
    <property type="entry name" value="RpiR-like_SIS"/>
</dbReference>
<dbReference type="CDD" id="cd05013">
    <property type="entry name" value="SIS_RpiR"/>
    <property type="match status" value="1"/>
</dbReference>
<feature type="domain" description="HTH rpiR-type" evidence="4">
    <location>
        <begin position="19"/>
        <end position="95"/>
    </location>
</feature>
<dbReference type="InterPro" id="IPR047640">
    <property type="entry name" value="RpiR-like"/>
</dbReference>
<dbReference type="Gene3D" id="1.10.10.10">
    <property type="entry name" value="Winged helix-like DNA-binding domain superfamily/Winged helix DNA-binding domain"/>
    <property type="match status" value="1"/>
</dbReference>
<protein>
    <submittedName>
        <fullName evidence="6">MurR/RpiR family transcriptional regulator</fullName>
    </submittedName>
</protein>
<dbReference type="InterPro" id="IPR009057">
    <property type="entry name" value="Homeodomain-like_sf"/>
</dbReference>
<evidence type="ECO:0000256" key="1">
    <source>
        <dbReference type="ARBA" id="ARBA00023015"/>
    </source>
</evidence>
<accession>A0A5M9WP91</accession>
<evidence type="ECO:0000313" key="7">
    <source>
        <dbReference type="Proteomes" id="UP000323664"/>
    </source>
</evidence>
<dbReference type="Gene3D" id="3.40.50.10490">
    <property type="entry name" value="Glucose-6-phosphate isomerase like protein, domain 1"/>
    <property type="match status" value="1"/>
</dbReference>
<dbReference type="InterPro" id="IPR001347">
    <property type="entry name" value="SIS_dom"/>
</dbReference>
<keyword evidence="1" id="KW-0805">Transcription regulation</keyword>
<evidence type="ECO:0000259" key="5">
    <source>
        <dbReference type="PROSITE" id="PS51464"/>
    </source>
</evidence>
<dbReference type="GO" id="GO:0097367">
    <property type="term" value="F:carbohydrate derivative binding"/>
    <property type="evidence" value="ECO:0007669"/>
    <property type="project" value="InterPro"/>
</dbReference>
<sequence>MWRRVLGDNYREEWNNSMEYNLLQKLKYASPLTAQEKHIVDFILNDPEVVFHSTAHELAQQTYTSASTIVRLCKKLGTKGYPDFQLKLALEYQQQPSPSLRTPDHAFTEQGNVLAAIDSVPYLYHQALDETRRMLNAPVLMRVANWVRQSARIDIYGSDLNYYLAQQACAKWNELGIAAVAHNGPNMHYLNTMNSSQFILSFVISHTGENSSMIEVAKVLNHKQRNVIAVTGNNHAGLSRHCDETLLTYSYNEQLRLSKMSSMISVLYLFDMLYMASISDNY</sequence>
<dbReference type="PROSITE" id="PS51071">
    <property type="entry name" value="HTH_RPIR"/>
    <property type="match status" value="1"/>
</dbReference>
<evidence type="ECO:0000313" key="6">
    <source>
        <dbReference type="EMBL" id="KAA8783420.1"/>
    </source>
</evidence>
<dbReference type="PROSITE" id="PS51464">
    <property type="entry name" value="SIS"/>
    <property type="match status" value="1"/>
</dbReference>
<evidence type="ECO:0000256" key="2">
    <source>
        <dbReference type="ARBA" id="ARBA00023125"/>
    </source>
</evidence>
<dbReference type="PANTHER" id="PTHR30514">
    <property type="entry name" value="GLUCOKINASE"/>
    <property type="match status" value="1"/>
</dbReference>
<dbReference type="InterPro" id="IPR000281">
    <property type="entry name" value="HTH_RpiR"/>
</dbReference>
<proteinExistence type="predicted"/>
<reference evidence="6 7" key="1">
    <citation type="journal article" date="2019" name="J. Ind. Microbiol. Biotechnol.">
        <title>Paenibacillus amylolyticus 27C64 has a diverse set of carbohydrate-active enzymes and complete pectin deconstruction system.</title>
        <authorList>
            <person name="Keggi C."/>
            <person name="Doran-Peterson J."/>
        </authorList>
    </citation>
    <scope>NUCLEOTIDE SEQUENCE [LARGE SCALE GENOMIC DNA]</scope>
    <source>
        <strain evidence="6 7">27C64</strain>
    </source>
</reference>
<dbReference type="Pfam" id="PF01380">
    <property type="entry name" value="SIS"/>
    <property type="match status" value="1"/>
</dbReference>
<dbReference type="GO" id="GO:0003677">
    <property type="term" value="F:DNA binding"/>
    <property type="evidence" value="ECO:0007669"/>
    <property type="project" value="UniProtKB-KW"/>
</dbReference>
<evidence type="ECO:0000256" key="3">
    <source>
        <dbReference type="ARBA" id="ARBA00023163"/>
    </source>
</evidence>
<dbReference type="GO" id="GO:0003700">
    <property type="term" value="F:DNA-binding transcription factor activity"/>
    <property type="evidence" value="ECO:0007669"/>
    <property type="project" value="InterPro"/>
</dbReference>
<keyword evidence="3" id="KW-0804">Transcription</keyword>
<dbReference type="InterPro" id="IPR036388">
    <property type="entry name" value="WH-like_DNA-bd_sf"/>
</dbReference>
<dbReference type="InterPro" id="IPR046348">
    <property type="entry name" value="SIS_dom_sf"/>
</dbReference>
<dbReference type="GO" id="GO:1901135">
    <property type="term" value="P:carbohydrate derivative metabolic process"/>
    <property type="evidence" value="ECO:0007669"/>
    <property type="project" value="InterPro"/>
</dbReference>
<feature type="domain" description="SIS" evidence="5">
    <location>
        <begin position="143"/>
        <end position="282"/>
    </location>
</feature>
<keyword evidence="2" id="KW-0238">DNA-binding</keyword>
<name>A0A5M9WP91_PAEAM</name>